<gene>
    <name evidence="2" type="ORF">S06H3_63986</name>
</gene>
<dbReference type="EMBL" id="BARV01042597">
    <property type="protein sequence ID" value="GAI49187.1"/>
    <property type="molecule type" value="Genomic_DNA"/>
</dbReference>
<protein>
    <recommendedName>
        <fullName evidence="1">Glycosyl transferase family 1 domain-containing protein</fullName>
    </recommendedName>
</protein>
<dbReference type="GO" id="GO:0006487">
    <property type="term" value="P:protein N-linked glycosylation"/>
    <property type="evidence" value="ECO:0007669"/>
    <property type="project" value="TreeGrafter"/>
</dbReference>
<dbReference type="PANTHER" id="PTHR45919">
    <property type="entry name" value="GDP-MAN:MAN(3)GLCNAC(2)-PP-DOL ALPHA-1,2-MANNOSYLTRANSFERASE"/>
    <property type="match status" value="1"/>
</dbReference>
<feature type="non-terminal residue" evidence="2">
    <location>
        <position position="1"/>
    </location>
</feature>
<dbReference type="GO" id="GO:0016020">
    <property type="term" value="C:membrane"/>
    <property type="evidence" value="ECO:0007669"/>
    <property type="project" value="TreeGrafter"/>
</dbReference>
<reference evidence="2" key="1">
    <citation type="journal article" date="2014" name="Front. Microbiol.">
        <title>High frequency of phylogenetically diverse reductive dehalogenase-homologous genes in deep subseafloor sedimentary metagenomes.</title>
        <authorList>
            <person name="Kawai M."/>
            <person name="Futagami T."/>
            <person name="Toyoda A."/>
            <person name="Takaki Y."/>
            <person name="Nishi S."/>
            <person name="Hori S."/>
            <person name="Arai W."/>
            <person name="Tsubouchi T."/>
            <person name="Morono Y."/>
            <person name="Uchiyama I."/>
            <person name="Ito T."/>
            <person name="Fujiyama A."/>
            <person name="Inagaki F."/>
            <person name="Takami H."/>
        </authorList>
    </citation>
    <scope>NUCLEOTIDE SEQUENCE</scope>
    <source>
        <strain evidence="2">Expedition CK06-06</strain>
    </source>
</reference>
<proteinExistence type="predicted"/>
<evidence type="ECO:0000259" key="1">
    <source>
        <dbReference type="Pfam" id="PF00534"/>
    </source>
</evidence>
<evidence type="ECO:0000313" key="2">
    <source>
        <dbReference type="EMBL" id="GAI49187.1"/>
    </source>
</evidence>
<dbReference type="InterPro" id="IPR001296">
    <property type="entry name" value="Glyco_trans_1"/>
</dbReference>
<dbReference type="InterPro" id="IPR038013">
    <property type="entry name" value="ALG11"/>
</dbReference>
<dbReference type="Pfam" id="PF00534">
    <property type="entry name" value="Glycos_transf_1"/>
    <property type="match status" value="1"/>
</dbReference>
<dbReference type="Gene3D" id="3.40.50.2000">
    <property type="entry name" value="Glycogen Phosphorylase B"/>
    <property type="match status" value="1"/>
</dbReference>
<feature type="non-terminal residue" evidence="2">
    <location>
        <position position="127"/>
    </location>
</feature>
<dbReference type="SUPFAM" id="SSF53756">
    <property type="entry name" value="UDP-Glycosyltransferase/glycogen phosphorylase"/>
    <property type="match status" value="1"/>
</dbReference>
<name>X1NYR1_9ZZZZ</name>
<dbReference type="PANTHER" id="PTHR45919:SF1">
    <property type="entry name" value="GDP-MAN:MAN(3)GLCNAC(2)-PP-DOL ALPHA-1,2-MANNOSYLTRANSFERASE"/>
    <property type="match status" value="1"/>
</dbReference>
<dbReference type="GO" id="GO:0004377">
    <property type="term" value="F:GDP-Man:Man(3)GlcNAc(2)-PP-Dol alpha-1,2-mannosyltransferase activity"/>
    <property type="evidence" value="ECO:0007669"/>
    <property type="project" value="InterPro"/>
</dbReference>
<sequence>YHEAFAQILERIRAEFEALGLGDNFEYVASASDETKVKILTKAKVYFHPTFYEPFGIGIVEGMAAGCIPVVHDSGGPQEFVPHEWRYRGVEDAASKIRYALKSWNITVAAKFRALGLEFGEKGEFRP</sequence>
<comment type="caution">
    <text evidence="2">The sequence shown here is derived from an EMBL/GenBank/DDBJ whole genome shotgun (WGS) entry which is preliminary data.</text>
</comment>
<dbReference type="AlphaFoldDB" id="X1NYR1"/>
<feature type="domain" description="Glycosyl transferase family 1" evidence="1">
    <location>
        <begin position="10"/>
        <end position="85"/>
    </location>
</feature>
<organism evidence="2">
    <name type="scientific">marine sediment metagenome</name>
    <dbReference type="NCBI Taxonomy" id="412755"/>
    <lineage>
        <taxon>unclassified sequences</taxon>
        <taxon>metagenomes</taxon>
        <taxon>ecological metagenomes</taxon>
    </lineage>
</organism>
<accession>X1NYR1</accession>